<dbReference type="InterPro" id="IPR006631">
    <property type="entry name" value="DM4_12"/>
</dbReference>
<proteinExistence type="predicted"/>
<evidence type="ECO:0000313" key="1">
    <source>
        <dbReference type="EMBL" id="KAK9754954.1"/>
    </source>
</evidence>
<accession>A0AAW1N4J7</accession>
<organism evidence="1 2">
    <name type="scientific">Popillia japonica</name>
    <name type="common">Japanese beetle</name>
    <dbReference type="NCBI Taxonomy" id="7064"/>
    <lineage>
        <taxon>Eukaryota</taxon>
        <taxon>Metazoa</taxon>
        <taxon>Ecdysozoa</taxon>
        <taxon>Arthropoda</taxon>
        <taxon>Hexapoda</taxon>
        <taxon>Insecta</taxon>
        <taxon>Pterygota</taxon>
        <taxon>Neoptera</taxon>
        <taxon>Endopterygota</taxon>
        <taxon>Coleoptera</taxon>
        <taxon>Polyphaga</taxon>
        <taxon>Scarabaeiformia</taxon>
        <taxon>Scarabaeidae</taxon>
        <taxon>Rutelinae</taxon>
        <taxon>Popillia</taxon>
    </lineage>
</organism>
<dbReference type="Proteomes" id="UP001458880">
    <property type="component" value="Unassembled WGS sequence"/>
</dbReference>
<dbReference type="PANTHER" id="PTHR21398:SF21">
    <property type="entry name" value="AGAP004005-PA"/>
    <property type="match status" value="1"/>
</dbReference>
<dbReference type="SMART" id="SM00718">
    <property type="entry name" value="DM4_12"/>
    <property type="match status" value="1"/>
</dbReference>
<dbReference type="PANTHER" id="PTHR21398">
    <property type="entry name" value="AGAP007094-PA"/>
    <property type="match status" value="1"/>
</dbReference>
<reference evidence="1 2" key="1">
    <citation type="journal article" date="2024" name="BMC Genomics">
        <title>De novo assembly and annotation of Popillia japonica's genome with initial clues to its potential as an invasive pest.</title>
        <authorList>
            <person name="Cucini C."/>
            <person name="Boschi S."/>
            <person name="Funari R."/>
            <person name="Cardaioli E."/>
            <person name="Iannotti N."/>
            <person name="Marturano G."/>
            <person name="Paoli F."/>
            <person name="Bruttini M."/>
            <person name="Carapelli A."/>
            <person name="Frati F."/>
            <person name="Nardi F."/>
        </authorList>
    </citation>
    <scope>NUCLEOTIDE SEQUENCE [LARGE SCALE GENOMIC DNA]</scope>
    <source>
        <strain evidence="1">DMR45628</strain>
    </source>
</reference>
<evidence type="ECO:0000313" key="2">
    <source>
        <dbReference type="Proteomes" id="UP001458880"/>
    </source>
</evidence>
<dbReference type="Pfam" id="PF07841">
    <property type="entry name" value="DM4_12"/>
    <property type="match status" value="1"/>
</dbReference>
<gene>
    <name evidence="1" type="ORF">QE152_g820</name>
</gene>
<comment type="caution">
    <text evidence="1">The sequence shown here is derived from an EMBL/GenBank/DDBJ whole genome shotgun (WGS) entry which is preliminary data.</text>
</comment>
<dbReference type="EMBL" id="JASPKY010000004">
    <property type="protein sequence ID" value="KAK9754954.1"/>
    <property type="molecule type" value="Genomic_DNA"/>
</dbReference>
<protein>
    <submittedName>
        <fullName evidence="1">DM4/DM12 family</fullName>
    </submittedName>
</protein>
<name>A0AAW1N4J7_POPJA</name>
<keyword evidence="2" id="KW-1185">Reference proteome</keyword>
<sequence>MNFPVITVLILGYVHTSRGVLDMSEHVKARQKRWLVWRPGINWVQMVVGIGLPIELEGTSVTWGAVLKSYYLLPTNSTQYTDPLAWIDVTSSRKRRQTTRWDLYSVMERFTESMGYKNGRACLLRAICEIASAPLETKSGLLSEILEVLLTPSSTNEMVNHHSDFEYHAAEQMGKTTRTENCFRLFPDCSYSLIADFTKSLFF</sequence>
<dbReference type="AlphaFoldDB" id="A0AAW1N4J7"/>